<name>A0ABT4QF65_9BACL</name>
<evidence type="ECO:0000259" key="1">
    <source>
        <dbReference type="Pfam" id="PF26354"/>
    </source>
</evidence>
<organism evidence="2 3">
    <name type="scientific">Paenibacillus gyeongsangnamensis</name>
    <dbReference type="NCBI Taxonomy" id="3388067"/>
    <lineage>
        <taxon>Bacteria</taxon>
        <taxon>Bacillati</taxon>
        <taxon>Bacillota</taxon>
        <taxon>Bacilli</taxon>
        <taxon>Bacillales</taxon>
        <taxon>Paenibacillaceae</taxon>
        <taxon>Paenibacillus</taxon>
    </lineage>
</organism>
<reference evidence="2 3" key="1">
    <citation type="submission" date="2022-12" db="EMBL/GenBank/DDBJ databases">
        <title>Draft genome sequence of Paenibacillus sp. dW9.</title>
        <authorList>
            <person name="Choi E.-W."/>
            <person name="Kim D.-U."/>
        </authorList>
    </citation>
    <scope>NUCLEOTIDE SEQUENCE [LARGE SCALE GENOMIC DNA]</scope>
    <source>
        <strain evidence="3">dW9</strain>
    </source>
</reference>
<keyword evidence="3" id="KW-1185">Reference proteome</keyword>
<gene>
    <name evidence="2" type="ORF">O9H85_24575</name>
</gene>
<dbReference type="EMBL" id="JAQAGZ010000018">
    <property type="protein sequence ID" value="MCZ8515523.1"/>
    <property type="molecule type" value="Genomic_DNA"/>
</dbReference>
<comment type="caution">
    <text evidence="2">The sequence shown here is derived from an EMBL/GenBank/DDBJ whole genome shotgun (WGS) entry which is preliminary data.</text>
</comment>
<proteinExistence type="predicted"/>
<dbReference type="InterPro" id="IPR058713">
    <property type="entry name" value="DMF_alpha_dom"/>
</dbReference>
<dbReference type="RefSeq" id="WP_269884055.1">
    <property type="nucleotide sequence ID" value="NZ_JAQAGZ010000018.1"/>
</dbReference>
<accession>A0ABT4QF65</accession>
<evidence type="ECO:0000313" key="2">
    <source>
        <dbReference type="EMBL" id="MCZ8515523.1"/>
    </source>
</evidence>
<sequence>MYGKTRTVKEKEKEVYLSNDKQIWEQHIKPLVTKKIIEEHKQNPIGKHSCSLQMVLNYLRRNHEEVIRKDFIIEAIPYKEWVLGQRIMNKGEYIIFWDERYGSLDAAEHGLFLKRLNKYGVL</sequence>
<dbReference type="Proteomes" id="UP001527882">
    <property type="component" value="Unassembled WGS sequence"/>
</dbReference>
<protein>
    <recommendedName>
        <fullName evidence="1">N,N-dimethylformamidase alpha subunit domain-containing protein</fullName>
    </recommendedName>
</protein>
<feature type="domain" description="N,N-dimethylformamidase alpha subunit" evidence="1">
    <location>
        <begin position="16"/>
        <end position="119"/>
    </location>
</feature>
<evidence type="ECO:0000313" key="3">
    <source>
        <dbReference type="Proteomes" id="UP001527882"/>
    </source>
</evidence>
<dbReference type="Pfam" id="PF26354">
    <property type="entry name" value="DMF_alpha"/>
    <property type="match status" value="1"/>
</dbReference>